<proteinExistence type="predicted"/>
<reference evidence="2" key="1">
    <citation type="submission" date="2005-09" db="EMBL/GenBank/DDBJ databases">
        <authorList>
            <person name="Mural R.J."/>
            <person name="Li P.W."/>
            <person name="Adams M.D."/>
            <person name="Amanatides P.G."/>
            <person name="Baden-Tillson H."/>
            <person name="Barnstead M."/>
            <person name="Chin S.H."/>
            <person name="Dew I."/>
            <person name="Evans C.A."/>
            <person name="Ferriera S."/>
            <person name="Flanigan M."/>
            <person name="Fosler C."/>
            <person name="Glodek A."/>
            <person name="Gu Z."/>
            <person name="Holt R.A."/>
            <person name="Jennings D."/>
            <person name="Kraft C.L."/>
            <person name="Lu F."/>
            <person name="Nguyen T."/>
            <person name="Nusskern D.R."/>
            <person name="Pfannkoch C.M."/>
            <person name="Sitter C."/>
            <person name="Sutton G.G."/>
            <person name="Venter J.C."/>
            <person name="Wang Z."/>
            <person name="Woodage T."/>
            <person name="Zheng X.H."/>
            <person name="Zhong F."/>
        </authorList>
    </citation>
    <scope>NUCLEOTIDE SEQUENCE [LARGE SCALE GENOMIC DNA]</scope>
    <source>
        <strain>BN</strain>
        <strain evidence="2">Sprague-Dawley</strain>
    </source>
</reference>
<organism evidence="1 2">
    <name type="scientific">Rattus norvegicus</name>
    <name type="common">Rat</name>
    <dbReference type="NCBI Taxonomy" id="10116"/>
    <lineage>
        <taxon>Eukaryota</taxon>
        <taxon>Metazoa</taxon>
        <taxon>Chordata</taxon>
        <taxon>Craniata</taxon>
        <taxon>Vertebrata</taxon>
        <taxon>Euteleostomi</taxon>
        <taxon>Mammalia</taxon>
        <taxon>Eutheria</taxon>
        <taxon>Euarchontoglires</taxon>
        <taxon>Glires</taxon>
        <taxon>Rodentia</taxon>
        <taxon>Myomorpha</taxon>
        <taxon>Muroidea</taxon>
        <taxon>Muridae</taxon>
        <taxon>Murinae</taxon>
        <taxon>Rattus</taxon>
    </lineage>
</organism>
<dbReference type="EMBL" id="CH473947">
    <property type="protein sequence ID" value="EDM03112.1"/>
    <property type="molecule type" value="Genomic_DNA"/>
</dbReference>
<sequence length="67" mass="7839">MRQDDPGRRGRFNSWVVLGECPGKICILDACWIPLVENRKSHQLTKCYCVHQLPVQKKKNSQKTLRM</sequence>
<dbReference type="AlphaFoldDB" id="A6HAQ7"/>
<evidence type="ECO:0000313" key="2">
    <source>
        <dbReference type="Proteomes" id="UP000234681"/>
    </source>
</evidence>
<name>A6HAQ7_RAT</name>
<dbReference type="Proteomes" id="UP000234681">
    <property type="component" value="Chromosome 6"/>
</dbReference>
<protein>
    <submittedName>
        <fullName evidence="1">RCG61814</fullName>
    </submittedName>
</protein>
<evidence type="ECO:0000313" key="1">
    <source>
        <dbReference type="EMBL" id="EDM03112.1"/>
    </source>
</evidence>
<gene>
    <name evidence="1" type="ORF">rCG_61814</name>
</gene>
<accession>A6HAQ7</accession>